<comment type="caution">
    <text evidence="9">The sequence shown here is derived from an EMBL/GenBank/DDBJ whole genome shotgun (WGS) entry which is preliminary data.</text>
</comment>
<keyword evidence="5 9" id="KW-0378">Hydrolase</keyword>
<proteinExistence type="predicted"/>
<dbReference type="InterPro" id="IPR028889">
    <property type="entry name" value="USP"/>
</dbReference>
<keyword evidence="3" id="KW-0645">Protease</keyword>
<feature type="region of interest" description="Disordered" evidence="7">
    <location>
        <begin position="964"/>
        <end position="1000"/>
    </location>
</feature>
<feature type="compositionally biased region" description="Basic and acidic residues" evidence="7">
    <location>
        <begin position="679"/>
        <end position="691"/>
    </location>
</feature>
<dbReference type="InterPro" id="IPR001394">
    <property type="entry name" value="Peptidase_C19_UCH"/>
</dbReference>
<dbReference type="GO" id="GO:0004843">
    <property type="term" value="F:cysteine-type deubiquitinase activity"/>
    <property type="evidence" value="ECO:0007669"/>
    <property type="project" value="UniProtKB-EC"/>
</dbReference>
<evidence type="ECO:0000313" key="9">
    <source>
        <dbReference type="EMBL" id="KAK3317870.1"/>
    </source>
</evidence>
<dbReference type="EMBL" id="JAUEPO010000007">
    <property type="protein sequence ID" value="KAK3317870.1"/>
    <property type="molecule type" value="Genomic_DNA"/>
</dbReference>
<dbReference type="Pfam" id="PF00443">
    <property type="entry name" value="UCH"/>
    <property type="match status" value="1"/>
</dbReference>
<feature type="compositionally biased region" description="Basic residues" evidence="7">
    <location>
        <begin position="1362"/>
        <end position="1380"/>
    </location>
</feature>
<keyword evidence="4" id="KW-0833">Ubl conjugation pathway</keyword>
<dbReference type="Pfam" id="PF13446">
    <property type="entry name" value="RPT"/>
    <property type="match status" value="2"/>
</dbReference>
<evidence type="ECO:0000256" key="2">
    <source>
        <dbReference type="ARBA" id="ARBA00012759"/>
    </source>
</evidence>
<feature type="region of interest" description="Disordered" evidence="7">
    <location>
        <begin position="725"/>
        <end position="746"/>
    </location>
</feature>
<feature type="compositionally biased region" description="Polar residues" evidence="7">
    <location>
        <begin position="1324"/>
        <end position="1337"/>
    </location>
</feature>
<feature type="compositionally biased region" description="Acidic residues" evidence="7">
    <location>
        <begin position="1268"/>
        <end position="1295"/>
    </location>
</feature>
<sequence length="1380" mass="155175">MGLAPRIQDVVVNVTDVPVLVKSTTPSESYPAGRLAPRLIKDWFIGTLVETAQGDSTSDWACPSLRDRSRPDIREEHELCIIQSQSYLDPDSEGNILLSCICRYCRNHFAFKISQGCCGKPGSSPLHHFLTLSDEVFDNIDVDSLERPQYKLYPLSTRVRYTCSACDETVVLELTAPRLKPEWIQLITDQKRIRESLRKLKVEDPDRYKDVSPERETSYAISAPSTLNQYLKNVLEDDGTGPQKRISFRNKTFAVQFGPACHDLFRYLEFSVQEDPETGESFWLPPRLPMAEGKTPLGSYRAFYEDVRSEVQSLLDENPPQNQQVVRPISARDSLEKALRCDQVHTRHVSLSDQKVEADDIRLLGATAGMNEDMLIYAYKRQVETDPARKTVYLKALSRLAERCGVMSLPLFVIEEQTEIQTEETPAGDAVNRAYRHFDLERDCREPSDHFIQLYQRLFVTSTPEQKHQHRLALLEIAKDRNDLALQAEAYMERMSVDEAYSFIGAGPQWPMDTIANFAKSLKDHDPKLIVMALETISSARPQDDPNRGDFEQMFADIRSSASLVSSNSVTADRSGMDNPVGLGNLRNTCYLNSILQYFYTVNAVRNLVLDSDKPPLDPTEASVLAILHHSGQADVETGRAFVGYEFTRELSTLFRSLDSSRDSYVTPRQRLANAALLRPERLRSRPEEPARSAGPSSADAPPLPPRMGEGGELKTTIDTVLEKSETASNVSSQTLVGQSEEDPSYVVVERGAEKVEPVDIEMTEAPALDSAVESDAKRSRSSVEELAVELDKPNVGSDQMDVDEVMGNAIDHLRAAFKIGRIGHTDPVPDPIEAAFFSTFIDNRKKINEPTWNRSTRSDRWVTAYPAKSGERDLYEALGNSFDLEPLPPDLLSFTTIDRPAPNFHICIQRSDGVDKNVNPIVIPETLYLDRFMHASDSDPTLFNAQKRSWDIKTRLNEMLQPARNEPKGTEPRGQASFLRDPPATSSGIATTDSPGHDEVDDFLVIERGTSHDDQLDWETIGEAAKDILDKYFIDAPPLASTGPTTKVEAPDSIEMRRPDIDEFWKQFESEQAIEKENLIRERDELFKDMKKIAYRLHAVICHVGTTARAGHYWVWIHDFKQDVWRRYNDTVVSVHPAEHVFHELNTKGEPYYLAYVTAEDAEKDVGVPRRAATETQDVEMKDVAANEVETGSPSHASHVEDVDNEWIREYPTNMYQGGDDEILHHRRFMNVVLPTGKELWPKWQKEWMRREAEKKRYGEIGGAESDGGESDGEESDGEESDGEESDGEESDGEESGRRDISPKDTGAAGGGGHPGKSADASPLSSKRQFSPSSDISRSRNPPDPKRGRGDGKRSQPGRGKNQKKKRRKKRGKGSRTTF</sequence>
<dbReference type="PANTHER" id="PTHR43982">
    <property type="entry name" value="UBIQUITIN CARBOXYL-TERMINAL HYDROLASE"/>
    <property type="match status" value="1"/>
</dbReference>
<dbReference type="InterPro" id="IPR044635">
    <property type="entry name" value="UBP14-like"/>
</dbReference>
<reference evidence="9" key="1">
    <citation type="journal article" date="2023" name="Mol. Phylogenet. Evol.">
        <title>Genome-scale phylogeny and comparative genomics of the fungal order Sordariales.</title>
        <authorList>
            <person name="Hensen N."/>
            <person name="Bonometti L."/>
            <person name="Westerberg I."/>
            <person name="Brannstrom I.O."/>
            <person name="Guillou S."/>
            <person name="Cros-Aarteil S."/>
            <person name="Calhoun S."/>
            <person name="Haridas S."/>
            <person name="Kuo A."/>
            <person name="Mondo S."/>
            <person name="Pangilinan J."/>
            <person name="Riley R."/>
            <person name="LaButti K."/>
            <person name="Andreopoulos B."/>
            <person name="Lipzen A."/>
            <person name="Chen C."/>
            <person name="Yan M."/>
            <person name="Daum C."/>
            <person name="Ng V."/>
            <person name="Clum A."/>
            <person name="Steindorff A."/>
            <person name="Ohm R.A."/>
            <person name="Martin F."/>
            <person name="Silar P."/>
            <person name="Natvig D.O."/>
            <person name="Lalanne C."/>
            <person name="Gautier V."/>
            <person name="Ament-Velasquez S.L."/>
            <person name="Kruys A."/>
            <person name="Hutchinson M.I."/>
            <person name="Powell A.J."/>
            <person name="Barry K."/>
            <person name="Miller A.N."/>
            <person name="Grigoriev I.V."/>
            <person name="Debuchy R."/>
            <person name="Gladieux P."/>
            <person name="Hiltunen Thoren M."/>
            <person name="Johannesson H."/>
        </authorList>
    </citation>
    <scope>NUCLEOTIDE SEQUENCE</scope>
    <source>
        <strain evidence="9">SMH4131-1</strain>
    </source>
</reference>
<evidence type="ECO:0000256" key="7">
    <source>
        <dbReference type="SAM" id="MobiDB-lite"/>
    </source>
</evidence>
<feature type="region of interest" description="Disordered" evidence="7">
    <location>
        <begin position="676"/>
        <end position="712"/>
    </location>
</feature>
<feature type="compositionally biased region" description="Polar residues" evidence="7">
    <location>
        <begin position="985"/>
        <end position="995"/>
    </location>
</feature>
<feature type="compositionally biased region" description="Basic and acidic residues" evidence="7">
    <location>
        <begin position="1338"/>
        <end position="1355"/>
    </location>
</feature>
<evidence type="ECO:0000256" key="5">
    <source>
        <dbReference type="ARBA" id="ARBA00022801"/>
    </source>
</evidence>
<dbReference type="InterPro" id="IPR018200">
    <property type="entry name" value="USP_CS"/>
</dbReference>
<dbReference type="GO" id="GO:0016579">
    <property type="term" value="P:protein deubiquitination"/>
    <property type="evidence" value="ECO:0007669"/>
    <property type="project" value="InterPro"/>
</dbReference>
<keyword evidence="10" id="KW-1185">Reference proteome</keyword>
<protein>
    <recommendedName>
        <fullName evidence="2">ubiquitinyl hydrolase 1</fullName>
        <ecNumber evidence="2">3.4.19.12</ecNumber>
    </recommendedName>
</protein>
<reference evidence="9" key="2">
    <citation type="submission" date="2023-06" db="EMBL/GenBank/DDBJ databases">
        <authorList>
            <consortium name="Lawrence Berkeley National Laboratory"/>
            <person name="Haridas S."/>
            <person name="Hensen N."/>
            <person name="Bonometti L."/>
            <person name="Westerberg I."/>
            <person name="Brannstrom I.O."/>
            <person name="Guillou S."/>
            <person name="Cros-Aarteil S."/>
            <person name="Calhoun S."/>
            <person name="Kuo A."/>
            <person name="Mondo S."/>
            <person name="Pangilinan J."/>
            <person name="Riley R."/>
            <person name="Labutti K."/>
            <person name="Andreopoulos B."/>
            <person name="Lipzen A."/>
            <person name="Chen C."/>
            <person name="Yanf M."/>
            <person name="Daum C."/>
            <person name="Ng V."/>
            <person name="Clum A."/>
            <person name="Steindorff A."/>
            <person name="Ohm R."/>
            <person name="Martin F."/>
            <person name="Silar P."/>
            <person name="Natvig D."/>
            <person name="Lalanne C."/>
            <person name="Gautier V."/>
            <person name="Ament-Velasquez S.L."/>
            <person name="Kruys A."/>
            <person name="Hutchinson M.I."/>
            <person name="Powell A.J."/>
            <person name="Barry K."/>
            <person name="Miller A.N."/>
            <person name="Grigoriev I.V."/>
            <person name="Debuchy R."/>
            <person name="Gladieux P."/>
            <person name="Thoren M.H."/>
            <person name="Johannesson H."/>
        </authorList>
    </citation>
    <scope>NUCLEOTIDE SEQUENCE</scope>
    <source>
        <strain evidence="9">SMH4131-1</strain>
    </source>
</reference>
<dbReference type="InterPro" id="IPR025305">
    <property type="entry name" value="UCH_repeat_domain"/>
</dbReference>
<gene>
    <name evidence="9" type="ORF">B0T19DRAFT_469691</name>
</gene>
<evidence type="ECO:0000256" key="6">
    <source>
        <dbReference type="ARBA" id="ARBA00022807"/>
    </source>
</evidence>
<evidence type="ECO:0000259" key="8">
    <source>
        <dbReference type="PROSITE" id="PS50235"/>
    </source>
</evidence>
<keyword evidence="6" id="KW-0788">Thiol protease</keyword>
<comment type="catalytic activity">
    <reaction evidence="1">
        <text>Thiol-dependent hydrolysis of ester, thioester, amide, peptide and isopeptide bonds formed by the C-terminal Gly of ubiquitin (a 76-residue protein attached to proteins as an intracellular targeting signal).</text>
        <dbReference type="EC" id="3.4.19.12"/>
    </reaction>
</comment>
<dbReference type="Gene3D" id="3.90.70.10">
    <property type="entry name" value="Cysteine proteinases"/>
    <property type="match status" value="2"/>
</dbReference>
<dbReference type="GO" id="GO:0061136">
    <property type="term" value="P:regulation of proteasomal protein catabolic process"/>
    <property type="evidence" value="ECO:0007669"/>
    <property type="project" value="TreeGrafter"/>
</dbReference>
<dbReference type="PROSITE" id="PS00973">
    <property type="entry name" value="USP_2"/>
    <property type="match status" value="1"/>
</dbReference>
<dbReference type="EC" id="3.4.19.12" evidence="2"/>
<evidence type="ECO:0000256" key="1">
    <source>
        <dbReference type="ARBA" id="ARBA00000707"/>
    </source>
</evidence>
<evidence type="ECO:0000256" key="4">
    <source>
        <dbReference type="ARBA" id="ARBA00022786"/>
    </source>
</evidence>
<dbReference type="PANTHER" id="PTHR43982:SF6">
    <property type="entry name" value="UBIQUITIN CARBOXYL-TERMINAL HYDROLASE 2-RELATED"/>
    <property type="match status" value="1"/>
</dbReference>
<feature type="compositionally biased region" description="Polar residues" evidence="7">
    <location>
        <begin position="727"/>
        <end position="738"/>
    </location>
</feature>
<feature type="region of interest" description="Disordered" evidence="7">
    <location>
        <begin position="1256"/>
        <end position="1380"/>
    </location>
</feature>
<organism evidence="9 10">
    <name type="scientific">Cercophora scortea</name>
    <dbReference type="NCBI Taxonomy" id="314031"/>
    <lineage>
        <taxon>Eukaryota</taxon>
        <taxon>Fungi</taxon>
        <taxon>Dikarya</taxon>
        <taxon>Ascomycota</taxon>
        <taxon>Pezizomycotina</taxon>
        <taxon>Sordariomycetes</taxon>
        <taxon>Sordariomycetidae</taxon>
        <taxon>Sordariales</taxon>
        <taxon>Lasiosphaeriaceae</taxon>
        <taxon>Cercophora</taxon>
    </lineage>
</organism>
<dbReference type="SUPFAM" id="SSF54001">
    <property type="entry name" value="Cysteine proteinases"/>
    <property type="match status" value="1"/>
</dbReference>
<dbReference type="GO" id="GO:0043161">
    <property type="term" value="P:proteasome-mediated ubiquitin-dependent protein catabolic process"/>
    <property type="evidence" value="ECO:0007669"/>
    <property type="project" value="InterPro"/>
</dbReference>
<evidence type="ECO:0000256" key="3">
    <source>
        <dbReference type="ARBA" id="ARBA00022670"/>
    </source>
</evidence>
<accession>A0AAE0M3M7</accession>
<dbReference type="InterPro" id="IPR038765">
    <property type="entry name" value="Papain-like_cys_pep_sf"/>
</dbReference>
<dbReference type="PROSITE" id="PS50235">
    <property type="entry name" value="USP_3"/>
    <property type="match status" value="1"/>
</dbReference>
<feature type="domain" description="USP" evidence="8">
    <location>
        <begin position="581"/>
        <end position="1160"/>
    </location>
</feature>
<evidence type="ECO:0000313" key="10">
    <source>
        <dbReference type="Proteomes" id="UP001286456"/>
    </source>
</evidence>
<dbReference type="GO" id="GO:0070628">
    <property type="term" value="F:proteasome binding"/>
    <property type="evidence" value="ECO:0007669"/>
    <property type="project" value="TreeGrafter"/>
</dbReference>
<name>A0AAE0M3M7_9PEZI</name>
<dbReference type="Proteomes" id="UP001286456">
    <property type="component" value="Unassembled WGS sequence"/>
</dbReference>